<gene>
    <name evidence="2" type="ORF">HanXRQr2_Chr17g0825551</name>
</gene>
<dbReference type="EMBL" id="MNCJ02000332">
    <property type="protein sequence ID" value="KAF5757344.1"/>
    <property type="molecule type" value="Genomic_DNA"/>
</dbReference>
<evidence type="ECO:0000313" key="2">
    <source>
        <dbReference type="EMBL" id="KAF5757344.1"/>
    </source>
</evidence>
<dbReference type="Proteomes" id="UP000215914">
    <property type="component" value="Unassembled WGS sequence"/>
</dbReference>
<feature type="region of interest" description="Disordered" evidence="1">
    <location>
        <begin position="214"/>
        <end position="251"/>
    </location>
</feature>
<name>A0A9K3GX07_HELAN</name>
<evidence type="ECO:0000256" key="1">
    <source>
        <dbReference type="SAM" id="MobiDB-lite"/>
    </source>
</evidence>
<evidence type="ECO:0000313" key="3">
    <source>
        <dbReference type="Proteomes" id="UP000215914"/>
    </source>
</evidence>
<organism evidence="2 3">
    <name type="scientific">Helianthus annuus</name>
    <name type="common">Common sunflower</name>
    <dbReference type="NCBI Taxonomy" id="4232"/>
    <lineage>
        <taxon>Eukaryota</taxon>
        <taxon>Viridiplantae</taxon>
        <taxon>Streptophyta</taxon>
        <taxon>Embryophyta</taxon>
        <taxon>Tracheophyta</taxon>
        <taxon>Spermatophyta</taxon>
        <taxon>Magnoliopsida</taxon>
        <taxon>eudicotyledons</taxon>
        <taxon>Gunneridae</taxon>
        <taxon>Pentapetalae</taxon>
        <taxon>asterids</taxon>
        <taxon>campanulids</taxon>
        <taxon>Asterales</taxon>
        <taxon>Asteraceae</taxon>
        <taxon>Asteroideae</taxon>
        <taxon>Heliantheae alliance</taxon>
        <taxon>Heliantheae</taxon>
        <taxon>Helianthus</taxon>
    </lineage>
</organism>
<dbReference type="AlphaFoldDB" id="A0A9K3GX07"/>
<sequence>MVVEMKTSDGYFTHDEEDSPIRPEETLGDYYYRSYSKKRASDINAPVWKLKHGDTFSDWQICRDWLLGVFPPVEVKFQEERSHDQTYHAYLEETANSTSTTHHIVREWKSMHKEWAAFEASKKEANEEKAKVALLRAKLKADQARFESEQKTEEWSAAWWKRKAEAKAALLSEERKHWREICEKDNNEKMGLRNNINNLKVEIEKLKKEKIKAEAARDEARSHRERSEQRELERVEKAETSHCLAETEGKLEDSETARVTAESLLVQPLRDDMIWMKHHGIINVANSVLNSIDLDQTVANLMVTARNDGYTQGYTECTKHVNNALKVDLNDRRSATYGVDTGTAHAAAKTEYKNLRLPVMDGGCCT</sequence>
<reference evidence="2" key="2">
    <citation type="submission" date="2020-06" db="EMBL/GenBank/DDBJ databases">
        <title>Helianthus annuus Genome sequencing and assembly Release 2.</title>
        <authorList>
            <person name="Gouzy J."/>
            <person name="Langlade N."/>
            <person name="Munos S."/>
        </authorList>
    </citation>
    <scope>NUCLEOTIDE SEQUENCE</scope>
    <source>
        <tissue evidence="2">Leaves</tissue>
    </source>
</reference>
<dbReference type="Gramene" id="mRNA:HanXRQr2_Chr17g0825551">
    <property type="protein sequence ID" value="mRNA:HanXRQr2_Chr17g0825551"/>
    <property type="gene ID" value="HanXRQr2_Chr17g0825551"/>
</dbReference>
<reference evidence="2" key="1">
    <citation type="journal article" date="2017" name="Nature">
        <title>The sunflower genome provides insights into oil metabolism, flowering and Asterid evolution.</title>
        <authorList>
            <person name="Badouin H."/>
            <person name="Gouzy J."/>
            <person name="Grassa C.J."/>
            <person name="Murat F."/>
            <person name="Staton S.E."/>
            <person name="Cottret L."/>
            <person name="Lelandais-Briere C."/>
            <person name="Owens G.L."/>
            <person name="Carrere S."/>
            <person name="Mayjonade B."/>
            <person name="Legrand L."/>
            <person name="Gill N."/>
            <person name="Kane N.C."/>
            <person name="Bowers J.E."/>
            <person name="Hubner S."/>
            <person name="Bellec A."/>
            <person name="Berard A."/>
            <person name="Berges H."/>
            <person name="Blanchet N."/>
            <person name="Boniface M.C."/>
            <person name="Brunel D."/>
            <person name="Catrice O."/>
            <person name="Chaidir N."/>
            <person name="Claudel C."/>
            <person name="Donnadieu C."/>
            <person name="Faraut T."/>
            <person name="Fievet G."/>
            <person name="Helmstetter N."/>
            <person name="King M."/>
            <person name="Knapp S.J."/>
            <person name="Lai Z."/>
            <person name="Le Paslier M.C."/>
            <person name="Lippi Y."/>
            <person name="Lorenzon L."/>
            <person name="Mandel J.R."/>
            <person name="Marage G."/>
            <person name="Marchand G."/>
            <person name="Marquand E."/>
            <person name="Bret-Mestries E."/>
            <person name="Morien E."/>
            <person name="Nambeesan S."/>
            <person name="Nguyen T."/>
            <person name="Pegot-Espagnet P."/>
            <person name="Pouilly N."/>
            <person name="Raftis F."/>
            <person name="Sallet E."/>
            <person name="Schiex T."/>
            <person name="Thomas J."/>
            <person name="Vandecasteele C."/>
            <person name="Vares D."/>
            <person name="Vear F."/>
            <person name="Vautrin S."/>
            <person name="Crespi M."/>
            <person name="Mangin B."/>
            <person name="Burke J.M."/>
            <person name="Salse J."/>
            <person name="Munos S."/>
            <person name="Vincourt P."/>
            <person name="Rieseberg L.H."/>
            <person name="Langlade N.B."/>
        </authorList>
    </citation>
    <scope>NUCLEOTIDE SEQUENCE</scope>
    <source>
        <tissue evidence="2">Leaves</tissue>
    </source>
</reference>
<keyword evidence="3" id="KW-1185">Reference proteome</keyword>
<accession>A0A9K3GX07</accession>
<protein>
    <submittedName>
        <fullName evidence="2">Uncharacterized protein</fullName>
    </submittedName>
</protein>
<proteinExistence type="predicted"/>
<comment type="caution">
    <text evidence="2">The sequence shown here is derived from an EMBL/GenBank/DDBJ whole genome shotgun (WGS) entry which is preliminary data.</text>
</comment>